<keyword evidence="3 7" id="KW-0808">Transferase</keyword>
<keyword evidence="8" id="KW-1185">Reference proteome</keyword>
<evidence type="ECO:0000313" key="7">
    <source>
        <dbReference type="EMBL" id="CAH9056623.1"/>
    </source>
</evidence>
<dbReference type="Proteomes" id="UP001152467">
    <property type="component" value="Unassembled WGS sequence"/>
</dbReference>
<dbReference type="RefSeq" id="WP_261591914.1">
    <property type="nucleotide sequence ID" value="NZ_CAMAPC010000005.1"/>
</dbReference>
<dbReference type="GO" id="GO:0005829">
    <property type="term" value="C:cytosol"/>
    <property type="evidence" value="ECO:0007669"/>
    <property type="project" value="TreeGrafter"/>
</dbReference>
<dbReference type="GO" id="GO:0004644">
    <property type="term" value="F:phosphoribosylglycinamide formyltransferase activity"/>
    <property type="evidence" value="ECO:0007669"/>
    <property type="project" value="UniProtKB-EC"/>
</dbReference>
<evidence type="ECO:0000313" key="6">
    <source>
        <dbReference type="EMBL" id="CAH9052908.1"/>
    </source>
</evidence>
<dbReference type="SUPFAM" id="SSF53328">
    <property type="entry name" value="Formyltransferase"/>
    <property type="match status" value="1"/>
</dbReference>
<feature type="domain" description="Formyl transferase N-terminal" evidence="5">
    <location>
        <begin position="59"/>
        <end position="173"/>
    </location>
</feature>
<dbReference type="EMBL" id="CAMAPD010000003">
    <property type="protein sequence ID" value="CAH9052908.1"/>
    <property type="molecule type" value="Genomic_DNA"/>
</dbReference>
<evidence type="ECO:0000313" key="8">
    <source>
        <dbReference type="Proteomes" id="UP001152467"/>
    </source>
</evidence>
<dbReference type="InterPro" id="IPR002376">
    <property type="entry name" value="Formyl_transf_N"/>
</dbReference>
<protein>
    <recommendedName>
        <fullName evidence="2">phosphoribosylglycinamide formyltransferase 1</fullName>
        <ecNumber evidence="2">2.1.2.2</ecNumber>
    </recommendedName>
</protein>
<evidence type="ECO:0000313" key="9">
    <source>
        <dbReference type="Proteomes" id="UP001152485"/>
    </source>
</evidence>
<sequence length="217" mass="24229">MKIVFICSTNGSVIKRALSTSLLASYDIEFVSDRICGIIEFSEANKLSHKVLSAHTGSEFSKLLAREYPDAGDILFVSFYTRLLSNSFLKIHSGKVINFHPSILPACPGMDGFGDTLRSGSLFIGSTVHFIDEGMDTGTPILQAAFPRNIHCTIAELRHRVFLQQVISLVQVVEWFASQRIIRGGEYVESATYKVGEFSPNLDHKYGETYNNWIKQI</sequence>
<dbReference type="Gene3D" id="3.40.50.170">
    <property type="entry name" value="Formyl transferase, N-terminal domain"/>
    <property type="match status" value="1"/>
</dbReference>
<dbReference type="PANTHER" id="PTHR43369:SF2">
    <property type="entry name" value="PHOSPHORIBOSYLGLYCINAMIDE FORMYLTRANSFERASE"/>
    <property type="match status" value="1"/>
</dbReference>
<organism evidence="7 8">
    <name type="scientific">Pseudoalteromonas holothuriae</name>
    <dbReference type="NCBI Taxonomy" id="2963714"/>
    <lineage>
        <taxon>Bacteria</taxon>
        <taxon>Pseudomonadati</taxon>
        <taxon>Pseudomonadota</taxon>
        <taxon>Gammaproteobacteria</taxon>
        <taxon>Alteromonadales</taxon>
        <taxon>Pseudoalteromonadaceae</taxon>
        <taxon>Pseudoalteromonas</taxon>
    </lineage>
</organism>
<dbReference type="GO" id="GO:0006189">
    <property type="term" value="P:'de novo' IMP biosynthetic process"/>
    <property type="evidence" value="ECO:0007669"/>
    <property type="project" value="TreeGrafter"/>
</dbReference>
<evidence type="ECO:0000259" key="5">
    <source>
        <dbReference type="Pfam" id="PF00551"/>
    </source>
</evidence>
<dbReference type="Proteomes" id="UP001152485">
    <property type="component" value="Unassembled WGS sequence"/>
</dbReference>
<dbReference type="Pfam" id="PF00551">
    <property type="entry name" value="Formyl_trans_N"/>
    <property type="match status" value="1"/>
</dbReference>
<dbReference type="InterPro" id="IPR036477">
    <property type="entry name" value="Formyl_transf_N_sf"/>
</dbReference>
<name>A0A9W4QX54_9GAMM</name>
<gene>
    <name evidence="7" type="primary">purN_2</name>
    <name evidence="6" type="synonym">purN_1</name>
    <name evidence="7" type="ORF">PSECIP111854_01830</name>
    <name evidence="6" type="ORF">PSECIP111951_00713</name>
</gene>
<dbReference type="AlphaFoldDB" id="A0A9W4QX54"/>
<dbReference type="EMBL" id="CAMAPC010000005">
    <property type="protein sequence ID" value="CAH9056623.1"/>
    <property type="molecule type" value="Genomic_DNA"/>
</dbReference>
<comment type="pathway">
    <text evidence="1">Purine metabolism; IMP biosynthesis via de novo pathway; N(2)-formyl-N(1)-(5-phospho-D-ribosyl)glycinamide from N(1)-(5-phospho-D-ribosyl)glycinamide (10-formyl THF route): step 1/1.</text>
</comment>
<evidence type="ECO:0000256" key="4">
    <source>
        <dbReference type="ARBA" id="ARBA00022755"/>
    </source>
</evidence>
<keyword evidence="4" id="KW-0658">Purine biosynthesis</keyword>
<reference evidence="7 9" key="1">
    <citation type="submission" date="2022-07" db="EMBL/GenBank/DDBJ databases">
        <authorList>
            <person name="Criscuolo A."/>
        </authorList>
    </citation>
    <scope>NUCLEOTIDE SEQUENCE</scope>
    <source>
        <strain evidence="9">CIP 111951</strain>
        <strain evidence="7">CIP111854</strain>
        <strain evidence="6">CIP111951</strain>
    </source>
</reference>
<proteinExistence type="predicted"/>
<evidence type="ECO:0000256" key="3">
    <source>
        <dbReference type="ARBA" id="ARBA00022679"/>
    </source>
</evidence>
<comment type="caution">
    <text evidence="7">The sequence shown here is derived from an EMBL/GenBank/DDBJ whole genome shotgun (WGS) entry which is preliminary data.</text>
</comment>
<accession>A0A9W4QX54</accession>
<evidence type="ECO:0000256" key="2">
    <source>
        <dbReference type="ARBA" id="ARBA00012254"/>
    </source>
</evidence>
<evidence type="ECO:0000256" key="1">
    <source>
        <dbReference type="ARBA" id="ARBA00005054"/>
    </source>
</evidence>
<dbReference type="EC" id="2.1.2.2" evidence="2"/>
<dbReference type="PANTHER" id="PTHR43369">
    <property type="entry name" value="PHOSPHORIBOSYLGLYCINAMIDE FORMYLTRANSFERASE"/>
    <property type="match status" value="1"/>
</dbReference>